<dbReference type="InterPro" id="IPR001138">
    <property type="entry name" value="Zn2Cys6_DnaBD"/>
</dbReference>
<proteinExistence type="predicted"/>
<evidence type="ECO:0000259" key="9">
    <source>
        <dbReference type="PROSITE" id="PS50048"/>
    </source>
</evidence>
<keyword evidence="3" id="KW-0805">Transcription regulation</keyword>
<dbReference type="VEuPathDB" id="FungiDB:P170DRAFT_436070"/>
<dbReference type="GO" id="GO:0009893">
    <property type="term" value="P:positive regulation of metabolic process"/>
    <property type="evidence" value="ECO:0007669"/>
    <property type="project" value="UniProtKB-ARBA"/>
</dbReference>
<evidence type="ECO:0000256" key="8">
    <source>
        <dbReference type="SAM" id="MobiDB-lite"/>
    </source>
</evidence>
<reference evidence="11 12" key="1">
    <citation type="submission" date="2016-12" db="EMBL/GenBank/DDBJ databases">
        <title>The genomes of Aspergillus section Nigri reveals drivers in fungal speciation.</title>
        <authorList>
            <consortium name="DOE Joint Genome Institute"/>
            <person name="Vesth T.C."/>
            <person name="Nybo J."/>
            <person name="Theobald S."/>
            <person name="Brandl J."/>
            <person name="Frisvad J.C."/>
            <person name="Nielsen K.F."/>
            <person name="Lyhne E.K."/>
            <person name="Kogle M.E."/>
            <person name="Kuo A."/>
            <person name="Riley R."/>
            <person name="Clum A."/>
            <person name="Nolan M."/>
            <person name="Lipzen A."/>
            <person name="Salamov A."/>
            <person name="Henrissat B."/>
            <person name="Wiebenga A."/>
            <person name="De Vries R.P."/>
            <person name="Grigoriev I.V."/>
            <person name="Mortensen U.H."/>
            <person name="Andersen M.R."/>
            <person name="Baker S.E."/>
        </authorList>
    </citation>
    <scope>NUCLEOTIDE SEQUENCE [LARGE SCALE GENOMIC DNA]</scope>
    <source>
        <strain evidence="11 12">IBT 23096</strain>
    </source>
</reference>
<dbReference type="Proteomes" id="UP000234275">
    <property type="component" value="Unassembled WGS sequence"/>
</dbReference>
<dbReference type="SUPFAM" id="SSF57701">
    <property type="entry name" value="Zn2/Cys6 DNA-binding domain"/>
    <property type="match status" value="1"/>
</dbReference>
<feature type="domain" description="Zn(2)-C6 fungal-type" evidence="9">
    <location>
        <begin position="44"/>
        <end position="74"/>
    </location>
</feature>
<keyword evidence="5" id="KW-0804">Transcription</keyword>
<dbReference type="InterPro" id="IPR036864">
    <property type="entry name" value="Zn2-C6_fun-type_DNA-bd_sf"/>
</dbReference>
<keyword evidence="12" id="KW-1185">Reference proteome</keyword>
<keyword evidence="7" id="KW-0863">Zinc-finger</keyword>
<evidence type="ECO:0000256" key="4">
    <source>
        <dbReference type="ARBA" id="ARBA00023125"/>
    </source>
</evidence>
<dbReference type="SMART" id="SM00066">
    <property type="entry name" value="GAL4"/>
    <property type="match status" value="1"/>
</dbReference>
<gene>
    <name evidence="11" type="ORF">P170DRAFT_436070</name>
</gene>
<organism evidence="11 12">
    <name type="scientific">Aspergillus steynii IBT 23096</name>
    <dbReference type="NCBI Taxonomy" id="1392250"/>
    <lineage>
        <taxon>Eukaryota</taxon>
        <taxon>Fungi</taxon>
        <taxon>Dikarya</taxon>
        <taxon>Ascomycota</taxon>
        <taxon>Pezizomycotina</taxon>
        <taxon>Eurotiomycetes</taxon>
        <taxon>Eurotiomycetidae</taxon>
        <taxon>Eurotiales</taxon>
        <taxon>Aspergillaceae</taxon>
        <taxon>Aspergillus</taxon>
        <taxon>Aspergillus subgen. Circumdati</taxon>
    </lineage>
</organism>
<evidence type="ECO:0000256" key="2">
    <source>
        <dbReference type="ARBA" id="ARBA00022833"/>
    </source>
</evidence>
<keyword evidence="4" id="KW-0238">DNA-binding</keyword>
<dbReference type="PROSITE" id="PS50048">
    <property type="entry name" value="ZN2_CY6_FUNGAL_2"/>
    <property type="match status" value="1"/>
</dbReference>
<evidence type="ECO:0000256" key="3">
    <source>
        <dbReference type="ARBA" id="ARBA00023015"/>
    </source>
</evidence>
<protein>
    <recommendedName>
        <fullName evidence="13">Zn(2)-C6 fungal-type domain-containing protein</fullName>
    </recommendedName>
</protein>
<dbReference type="GO" id="GO:0008270">
    <property type="term" value="F:zinc ion binding"/>
    <property type="evidence" value="ECO:0007669"/>
    <property type="project" value="UniProtKB-KW"/>
</dbReference>
<dbReference type="PROSITE" id="PS50157">
    <property type="entry name" value="ZINC_FINGER_C2H2_2"/>
    <property type="match status" value="1"/>
</dbReference>
<evidence type="ECO:0000256" key="6">
    <source>
        <dbReference type="ARBA" id="ARBA00023242"/>
    </source>
</evidence>
<dbReference type="OrthoDB" id="5423818at2759"/>
<keyword evidence="6" id="KW-0539">Nucleus</keyword>
<dbReference type="GO" id="GO:0000981">
    <property type="term" value="F:DNA-binding transcription factor activity, RNA polymerase II-specific"/>
    <property type="evidence" value="ECO:0007669"/>
    <property type="project" value="InterPro"/>
</dbReference>
<dbReference type="Gene3D" id="4.10.240.10">
    <property type="entry name" value="Zn(2)-C6 fungal-type DNA-binding domain"/>
    <property type="match status" value="1"/>
</dbReference>
<feature type="compositionally biased region" description="Polar residues" evidence="8">
    <location>
        <begin position="165"/>
        <end position="197"/>
    </location>
</feature>
<keyword evidence="1" id="KW-0479">Metal-binding</keyword>
<name>A0A2I2GDP8_9EURO</name>
<feature type="region of interest" description="Disordered" evidence="8">
    <location>
        <begin position="165"/>
        <end position="204"/>
    </location>
</feature>
<comment type="caution">
    <text evidence="11">The sequence shown here is derived from an EMBL/GenBank/DDBJ whole genome shotgun (WGS) entry which is preliminary data.</text>
</comment>
<accession>A0A2I2GDP8</accession>
<sequence length="507" mass="55810">MASDQASILSCTLCGKTFDRSSTLKRHGYYCRTRNGVQPPRARACVSCVSTKTRCDNARPACSRCNAKGLPCRYPARAIRAAEMRGARVPSTTEQKKPAPAFDPMPASVAQTSALLHLASDIDGVAYDPTLSSWPPQETLGFDPGFGAWDDIDWQFLLSDAGPYSSSFSPTTGPDSETPSSSSDNRLGPQSVTTAPESQIPRLPTLDMPSILRRQHADAGAQRVSQIILQTLKSYPLMMMRQKTPPPFLHPSLLATSATDGAADDTTESLEPWHNCMSLVYMANSKIKGSRRLFWRNVQAECERFCQRHFELDRWELLATMQALAIYVIMRIDETPEENQQEAKIDGLLLRAVTVIAIQFLAVDFRSGSCSTPYTAWKNWILEESGRRLCVLFKVISMLVSFEPAKMCKAVGDVILAPLPAQKQLWEAPDHNIWKRDGETESGAQMEFGLTKNGQLVRLGGDAEATAAITGDDIAAPPSTIEWNEWCSGMDGIGNLVMLAASMMQQF</sequence>
<dbReference type="RefSeq" id="XP_024706292.1">
    <property type="nucleotide sequence ID" value="XM_024849074.1"/>
</dbReference>
<dbReference type="Pfam" id="PF00172">
    <property type="entry name" value="Zn_clus"/>
    <property type="match status" value="1"/>
</dbReference>
<dbReference type="GeneID" id="36556773"/>
<dbReference type="CDD" id="cd00067">
    <property type="entry name" value="GAL4"/>
    <property type="match status" value="1"/>
</dbReference>
<dbReference type="GO" id="GO:0003677">
    <property type="term" value="F:DNA binding"/>
    <property type="evidence" value="ECO:0007669"/>
    <property type="project" value="UniProtKB-KW"/>
</dbReference>
<dbReference type="EMBL" id="MSFO01000003">
    <property type="protein sequence ID" value="PLB50990.1"/>
    <property type="molecule type" value="Genomic_DNA"/>
</dbReference>
<dbReference type="PANTHER" id="PTHR47660:SF3">
    <property type="entry name" value="FINGER DOMAIN PROTEIN, PUTATIVE (AFU_ORTHOLOGUE AFUA_4G03310)-RELATED"/>
    <property type="match status" value="1"/>
</dbReference>
<dbReference type="InterPro" id="IPR013087">
    <property type="entry name" value="Znf_C2H2_type"/>
</dbReference>
<evidence type="ECO:0000256" key="1">
    <source>
        <dbReference type="ARBA" id="ARBA00022723"/>
    </source>
</evidence>
<keyword evidence="2" id="KW-0862">Zinc</keyword>
<dbReference type="STRING" id="1392250.A0A2I2GDP8"/>
<dbReference type="AlphaFoldDB" id="A0A2I2GDP8"/>
<feature type="domain" description="C2H2-type" evidence="10">
    <location>
        <begin position="9"/>
        <end position="39"/>
    </location>
</feature>
<evidence type="ECO:0000259" key="10">
    <source>
        <dbReference type="PROSITE" id="PS50157"/>
    </source>
</evidence>
<evidence type="ECO:0000313" key="12">
    <source>
        <dbReference type="Proteomes" id="UP000234275"/>
    </source>
</evidence>
<dbReference type="PANTHER" id="PTHR47660">
    <property type="entry name" value="TRANSCRIPTION FACTOR WITH C2H2 AND ZN(2)-CYS(6) DNA BINDING DOMAIN (EUROFUNG)-RELATED-RELATED"/>
    <property type="match status" value="1"/>
</dbReference>
<evidence type="ECO:0000256" key="5">
    <source>
        <dbReference type="ARBA" id="ARBA00023163"/>
    </source>
</evidence>
<evidence type="ECO:0008006" key="13">
    <source>
        <dbReference type="Google" id="ProtNLM"/>
    </source>
</evidence>
<evidence type="ECO:0000313" key="11">
    <source>
        <dbReference type="EMBL" id="PLB50990.1"/>
    </source>
</evidence>
<evidence type="ECO:0000256" key="7">
    <source>
        <dbReference type="PROSITE-ProRule" id="PRU00042"/>
    </source>
</evidence>